<dbReference type="EMBL" id="DVLP01000147">
    <property type="protein sequence ID" value="HIT74899.1"/>
    <property type="molecule type" value="Genomic_DNA"/>
</dbReference>
<gene>
    <name evidence="4" type="ORF">IAA98_04880</name>
</gene>
<keyword evidence="3" id="KW-1133">Transmembrane helix</keyword>
<keyword evidence="1" id="KW-0175">Coiled coil</keyword>
<feature type="coiled-coil region" evidence="1">
    <location>
        <begin position="510"/>
        <end position="537"/>
    </location>
</feature>
<organism evidence="4 5">
    <name type="scientific">Candidatus Avipropionibacterium avicola</name>
    <dbReference type="NCBI Taxonomy" id="2840701"/>
    <lineage>
        <taxon>Bacteria</taxon>
        <taxon>Bacillati</taxon>
        <taxon>Actinomycetota</taxon>
        <taxon>Actinomycetes</taxon>
        <taxon>Propionibacteriales</taxon>
        <taxon>Propionibacteriaceae</taxon>
        <taxon>Propionibacteriaceae incertae sedis</taxon>
        <taxon>Candidatus Avipropionibacterium</taxon>
    </lineage>
</organism>
<accession>A0A9D1KL46</accession>
<evidence type="ECO:0000256" key="3">
    <source>
        <dbReference type="SAM" id="Phobius"/>
    </source>
</evidence>
<feature type="transmembrane region" description="Helical" evidence="3">
    <location>
        <begin position="470"/>
        <end position="488"/>
    </location>
</feature>
<feature type="region of interest" description="Disordered" evidence="2">
    <location>
        <begin position="130"/>
        <end position="166"/>
    </location>
</feature>
<keyword evidence="3" id="KW-0812">Transmembrane</keyword>
<protein>
    <submittedName>
        <fullName evidence="4">Uncharacterized protein</fullName>
    </submittedName>
</protein>
<evidence type="ECO:0000313" key="5">
    <source>
        <dbReference type="Proteomes" id="UP000886842"/>
    </source>
</evidence>
<feature type="transmembrane region" description="Helical" evidence="3">
    <location>
        <begin position="446"/>
        <end position="464"/>
    </location>
</feature>
<evidence type="ECO:0000256" key="2">
    <source>
        <dbReference type="SAM" id="MobiDB-lite"/>
    </source>
</evidence>
<keyword evidence="3" id="KW-0472">Membrane</keyword>
<evidence type="ECO:0000313" key="4">
    <source>
        <dbReference type="EMBL" id="HIT74899.1"/>
    </source>
</evidence>
<name>A0A9D1KL46_9ACTN</name>
<dbReference type="Proteomes" id="UP000886842">
    <property type="component" value="Unassembled WGS sequence"/>
</dbReference>
<reference evidence="4" key="2">
    <citation type="journal article" date="2021" name="PeerJ">
        <title>Extensive microbial diversity within the chicken gut microbiome revealed by metagenomics and culture.</title>
        <authorList>
            <person name="Gilroy R."/>
            <person name="Ravi A."/>
            <person name="Getino M."/>
            <person name="Pursley I."/>
            <person name="Horton D.L."/>
            <person name="Alikhan N.F."/>
            <person name="Baker D."/>
            <person name="Gharbi K."/>
            <person name="Hall N."/>
            <person name="Watson M."/>
            <person name="Adriaenssens E.M."/>
            <person name="Foster-Nyarko E."/>
            <person name="Jarju S."/>
            <person name="Secka A."/>
            <person name="Antonio M."/>
            <person name="Oren A."/>
            <person name="Chaudhuri R.R."/>
            <person name="La Ragione R."/>
            <person name="Hildebrand F."/>
            <person name="Pallen M.J."/>
        </authorList>
    </citation>
    <scope>NUCLEOTIDE SEQUENCE</scope>
    <source>
        <strain evidence="4">ChiGjej1B1-24693</strain>
    </source>
</reference>
<evidence type="ECO:0000256" key="1">
    <source>
        <dbReference type="SAM" id="Coils"/>
    </source>
</evidence>
<dbReference type="AlphaFoldDB" id="A0A9D1KL46"/>
<comment type="caution">
    <text evidence="4">The sequence shown here is derived from an EMBL/GenBank/DDBJ whole genome shotgun (WGS) entry which is preliminary data.</text>
</comment>
<sequence>MSSNWYWNSDYGRDQILRSEIEAQAAASARSAARLRSQLTRVQGSMERRLTALAEAFDAYVELGDVREELAAMPNSTSVRRRARDAMATLKAGGTPPPLPEGQAGHWLGGAMNRVIAVVRGQVPAAALAATAADEDQDQDAPDGVLAPDRAAGDQTDPEQAPRPFTTSAGAVMANPEARIFEVLALAALDHGADGAESLPMLLTTDGGFTAEQRVIFDAVVDGHYGPGAVALIGDAMRSNLARSNPRGWRDWLLRQSGAGDVRVLRWVEYHTAPVVQLSAATEGATPIDVAGYNPVSATETDTAVDTLAAVQDLVDRIVDEGSPLERDLMHRAGVLRAKIEKPDVVIDPPRWERESQPVDESVRDAFARLEPGNPAHAEVLSWLLPHLRPTIEESLVERAQAASTVTVRTPGGSVTVNSAGADPDEVRLARERIEQRYAPEPWSKGLLIATGVLVVASIVGCILLGGPQWWLLLTLPVAAFLGGRAVWLHRPGDREMLVSRDLAEIETGVERAHKRLVTTEQNAQEAKLEHDQLVATVRERLEATGETAGQQPVTQ</sequence>
<proteinExistence type="predicted"/>
<reference evidence="4" key="1">
    <citation type="submission" date="2020-10" db="EMBL/GenBank/DDBJ databases">
        <authorList>
            <person name="Gilroy R."/>
        </authorList>
    </citation>
    <scope>NUCLEOTIDE SEQUENCE</scope>
    <source>
        <strain evidence="4">ChiGjej1B1-24693</strain>
    </source>
</reference>